<proteinExistence type="predicted"/>
<evidence type="ECO:0000313" key="2">
    <source>
        <dbReference type="EMBL" id="NMN02477.1"/>
    </source>
</evidence>
<comment type="caution">
    <text evidence="2">The sequence shown here is derived from an EMBL/GenBank/DDBJ whole genome shotgun (WGS) entry which is preliminary data.</text>
</comment>
<dbReference type="Pfam" id="PF04230">
    <property type="entry name" value="PS_pyruv_trans"/>
    <property type="match status" value="1"/>
</dbReference>
<organism evidence="2 3">
    <name type="scientific">Bifidobacterium panos</name>
    <dbReference type="NCBI Taxonomy" id="2675321"/>
    <lineage>
        <taxon>Bacteria</taxon>
        <taxon>Bacillati</taxon>
        <taxon>Actinomycetota</taxon>
        <taxon>Actinomycetes</taxon>
        <taxon>Bifidobacteriales</taxon>
        <taxon>Bifidobacteriaceae</taxon>
        <taxon>Bifidobacterium</taxon>
    </lineage>
</organism>
<gene>
    <name evidence="2" type="ORF">G1C94_1099</name>
</gene>
<dbReference type="RefSeq" id="WP_172145986.1">
    <property type="nucleotide sequence ID" value="NZ_JAAIIJ010000021.1"/>
</dbReference>
<accession>A0ABX1SZA4</accession>
<dbReference type="EMBL" id="JAAIIJ010000021">
    <property type="protein sequence ID" value="NMN02477.1"/>
    <property type="molecule type" value="Genomic_DNA"/>
</dbReference>
<evidence type="ECO:0000313" key="3">
    <source>
        <dbReference type="Proteomes" id="UP000553756"/>
    </source>
</evidence>
<feature type="domain" description="Polysaccharide pyruvyl transferase" evidence="1">
    <location>
        <begin position="46"/>
        <end position="301"/>
    </location>
</feature>
<reference evidence="2 3" key="1">
    <citation type="submission" date="2020-02" db="EMBL/GenBank/DDBJ databases">
        <title>Characterization of phylogenetic diversity of novel bifidobacterial species isolated in Czech ZOOs.</title>
        <authorList>
            <person name="Lugli G.A."/>
            <person name="Vera N.B."/>
            <person name="Ventura M."/>
        </authorList>
    </citation>
    <scope>NUCLEOTIDE SEQUENCE [LARGE SCALE GENOMIC DNA]</scope>
    <source>
        <strain evidence="2 3">DSM 109963</strain>
    </source>
</reference>
<dbReference type="Proteomes" id="UP000553756">
    <property type="component" value="Unassembled WGS sequence"/>
</dbReference>
<name>A0ABX1SZA4_9BIFI</name>
<keyword evidence="3" id="KW-1185">Reference proteome</keyword>
<sequence>MKPAFLKRIVKTTSFIVTSHLPSHNRSSDFRHDEITLLDTAMGSENAGDQIIMSYVQKQMGELFPQQSFKHLPTHTYSSVLESAIKNERKFVCGTNMLTMNLKENNPLALPLLRLTAYHNSVVLLAVGMRNLKQITAKAFTPYSVRVLKYLLDPTVLHSVRDEQTKRALEEAGIRNVVNTACVTMWDLTPDFCTQIPTSKNVDVLTTVTDYARDPEQDKFMLETLIEHYRNVYFWIQAEEDLEYVSSLIDINQIKTIGHHMSNLDAFLSEHKESIDYFGTRLHAGVHCLNHKVRSMIVVVDNRARAIGKDTNIPVIERDDLRQRMEQLIEEERSTSISLPFGAIERWKNQFQVTRDQC</sequence>
<evidence type="ECO:0000259" key="1">
    <source>
        <dbReference type="Pfam" id="PF04230"/>
    </source>
</evidence>
<dbReference type="InterPro" id="IPR007345">
    <property type="entry name" value="Polysacch_pyruvyl_Trfase"/>
</dbReference>
<protein>
    <submittedName>
        <fullName evidence="2">Capsular biosynthesis protein</fullName>
    </submittedName>
</protein>